<proteinExistence type="predicted"/>
<feature type="transmembrane region" description="Helical" evidence="1">
    <location>
        <begin position="20"/>
        <end position="37"/>
    </location>
</feature>
<name>A0A1L5FD70_CLOKL</name>
<feature type="transmembrane region" description="Helical" evidence="1">
    <location>
        <begin position="162"/>
        <end position="179"/>
    </location>
</feature>
<evidence type="ECO:0000313" key="4">
    <source>
        <dbReference type="Proteomes" id="UP000184604"/>
    </source>
</evidence>
<dbReference type="RefSeq" id="WP_073540633.1">
    <property type="nucleotide sequence ID" value="NZ_CP018335.1"/>
</dbReference>
<protein>
    <submittedName>
        <fullName evidence="3">Phosphatidic acid phosphatase</fullName>
    </submittedName>
</protein>
<feature type="transmembrane region" description="Helical" evidence="1">
    <location>
        <begin position="57"/>
        <end position="76"/>
    </location>
</feature>
<dbReference type="Pfam" id="PF01569">
    <property type="entry name" value="PAP2"/>
    <property type="match status" value="1"/>
</dbReference>
<keyword evidence="1" id="KW-1133">Transmembrane helix</keyword>
<dbReference type="AlphaFoldDB" id="A0A1L5FD70"/>
<keyword evidence="1" id="KW-0472">Membrane</keyword>
<dbReference type="SUPFAM" id="SSF48317">
    <property type="entry name" value="Acid phosphatase/Vanadium-dependent haloperoxidase"/>
    <property type="match status" value="1"/>
</dbReference>
<feature type="domain" description="Phosphatidic acid phosphatase type 2/haloperoxidase" evidence="2">
    <location>
        <begin position="110"/>
        <end position="210"/>
    </location>
</feature>
<dbReference type="OrthoDB" id="9790723at2"/>
<dbReference type="InterPro" id="IPR000326">
    <property type="entry name" value="PAP2/HPO"/>
</dbReference>
<gene>
    <name evidence="3" type="ORF">BS101_20785</name>
</gene>
<accession>A0A1L5FD70</accession>
<sequence length="219" mass="25808">MKIIKRIYNYIPKYSIKPLIVCVFFNFAIYLGARLFYKHRVFHNLTSYYDDRIPVVPIFVLVYFGGYLFWIVNYILISNINKEHCYRFLTADLLGKLICGIIYINFPTTNIRPNIITPDIFSDMLKFLYSIDAADNLFPSIHCLVSWYCFVGLRNCKGIPAWYRYFSLFMAIMICISTLTTKQHVIIDVLGGVMLAELTWRLSLHLQLYKTFKLINQEV</sequence>
<keyword evidence="1" id="KW-0812">Transmembrane</keyword>
<dbReference type="Proteomes" id="UP000184604">
    <property type="component" value="Chromosome"/>
</dbReference>
<evidence type="ECO:0000256" key="1">
    <source>
        <dbReference type="SAM" id="Phobius"/>
    </source>
</evidence>
<dbReference type="InterPro" id="IPR036938">
    <property type="entry name" value="PAP2/HPO_sf"/>
</dbReference>
<dbReference type="EMBL" id="CP018335">
    <property type="protein sequence ID" value="APM40969.1"/>
    <property type="molecule type" value="Genomic_DNA"/>
</dbReference>
<reference evidence="3 4" key="1">
    <citation type="submission" date="2016-12" db="EMBL/GenBank/DDBJ databases">
        <title>Complete genome sequence of Clostridium kluyveri JZZ isolated from the pit mud of a Chinese flavor liquor-making factory.</title>
        <authorList>
            <person name="Wang Y."/>
        </authorList>
    </citation>
    <scope>NUCLEOTIDE SEQUENCE [LARGE SCALE GENOMIC DNA]</scope>
    <source>
        <strain evidence="3 4">JZZ</strain>
    </source>
</reference>
<organism evidence="3 4">
    <name type="scientific">Clostridium kluyveri</name>
    <dbReference type="NCBI Taxonomy" id="1534"/>
    <lineage>
        <taxon>Bacteria</taxon>
        <taxon>Bacillati</taxon>
        <taxon>Bacillota</taxon>
        <taxon>Clostridia</taxon>
        <taxon>Eubacteriales</taxon>
        <taxon>Clostridiaceae</taxon>
        <taxon>Clostridium</taxon>
    </lineage>
</organism>
<evidence type="ECO:0000313" key="3">
    <source>
        <dbReference type="EMBL" id="APM40969.1"/>
    </source>
</evidence>
<evidence type="ECO:0000259" key="2">
    <source>
        <dbReference type="Pfam" id="PF01569"/>
    </source>
</evidence>